<protein>
    <submittedName>
        <fullName evidence="5">Substrate-binding domain-containing protein</fullName>
    </submittedName>
</protein>
<evidence type="ECO:0000313" key="5">
    <source>
        <dbReference type="EMBL" id="MTK21322.1"/>
    </source>
</evidence>
<keyword evidence="3" id="KW-0238">DNA-binding</keyword>
<dbReference type="RefSeq" id="WP_006784386.1">
    <property type="nucleotide sequence ID" value="NZ_CABJBH010000023.1"/>
</dbReference>
<proteinExistence type="predicted"/>
<evidence type="ECO:0000256" key="1">
    <source>
        <dbReference type="ARBA" id="ARBA00022491"/>
    </source>
</evidence>
<dbReference type="SUPFAM" id="SSF53822">
    <property type="entry name" value="Periplasmic binding protein-like I"/>
    <property type="match status" value="1"/>
</dbReference>
<dbReference type="AlphaFoldDB" id="A0A173TTK7"/>
<dbReference type="SUPFAM" id="SSF47413">
    <property type="entry name" value="lambda repressor-like DNA-binding domains"/>
    <property type="match status" value="1"/>
</dbReference>
<dbReference type="InterPro" id="IPR000843">
    <property type="entry name" value="HTH_LacI"/>
</dbReference>
<dbReference type="OrthoDB" id="308642at2"/>
<evidence type="ECO:0000256" key="2">
    <source>
        <dbReference type="ARBA" id="ARBA00023015"/>
    </source>
</evidence>
<dbReference type="InterPro" id="IPR028082">
    <property type="entry name" value="Peripla_BP_I"/>
</dbReference>
<dbReference type="InterPro" id="IPR010982">
    <property type="entry name" value="Lambda_DNA-bd_dom_sf"/>
</dbReference>
<reference evidence="5 6" key="1">
    <citation type="journal article" date="2019" name="Nat. Med.">
        <title>A library of human gut bacterial isolates paired with longitudinal multiomics data enables mechanistic microbiome research.</title>
        <authorList>
            <person name="Poyet M."/>
            <person name="Groussin M."/>
            <person name="Gibbons S.M."/>
            <person name="Avila-Pacheco J."/>
            <person name="Jiang X."/>
            <person name="Kearney S.M."/>
            <person name="Perrotta A.R."/>
            <person name="Berdy B."/>
            <person name="Zhao S."/>
            <person name="Lieberman T.D."/>
            <person name="Swanson P.K."/>
            <person name="Smith M."/>
            <person name="Roesemann S."/>
            <person name="Alexander J.E."/>
            <person name="Rich S.A."/>
            <person name="Livny J."/>
            <person name="Vlamakis H."/>
            <person name="Clish C."/>
            <person name="Bullock K."/>
            <person name="Deik A."/>
            <person name="Scott J."/>
            <person name="Pierce K.A."/>
            <person name="Xavier R.J."/>
            <person name="Alm E.J."/>
        </authorList>
    </citation>
    <scope>NUCLEOTIDE SEQUENCE [LARGE SCALE GENOMIC DNA]</scope>
    <source>
        <strain evidence="5 6">BIOML-A198</strain>
    </source>
</reference>
<accession>A0A173TTK7</accession>
<dbReference type="EMBL" id="WMQE01000015">
    <property type="protein sequence ID" value="MTK21322.1"/>
    <property type="molecule type" value="Genomic_DNA"/>
</dbReference>
<dbReference type="Gene3D" id="3.40.50.2300">
    <property type="match status" value="2"/>
</dbReference>
<dbReference type="Proteomes" id="UP000487649">
    <property type="component" value="Unassembled WGS sequence"/>
</dbReference>
<dbReference type="CDD" id="cd01392">
    <property type="entry name" value="HTH_LacI"/>
    <property type="match status" value="1"/>
</dbReference>
<evidence type="ECO:0000313" key="6">
    <source>
        <dbReference type="Proteomes" id="UP000487649"/>
    </source>
</evidence>
<dbReference type="Pfam" id="PF00356">
    <property type="entry name" value="LacI"/>
    <property type="match status" value="1"/>
</dbReference>
<dbReference type="Pfam" id="PF13377">
    <property type="entry name" value="Peripla_BP_3"/>
    <property type="match status" value="1"/>
</dbReference>
<dbReference type="SMART" id="SM00354">
    <property type="entry name" value="HTH_LACI"/>
    <property type="match status" value="1"/>
</dbReference>
<gene>
    <name evidence="5" type="ORF">GMA92_07800</name>
</gene>
<organism evidence="5 6">
    <name type="scientific">Turicibacter sanguinis</name>
    <dbReference type="NCBI Taxonomy" id="154288"/>
    <lineage>
        <taxon>Bacteria</taxon>
        <taxon>Bacillati</taxon>
        <taxon>Bacillota</taxon>
        <taxon>Erysipelotrichia</taxon>
        <taxon>Erysipelotrichales</taxon>
        <taxon>Turicibacteraceae</taxon>
        <taxon>Turicibacter</taxon>
    </lineage>
</organism>
<evidence type="ECO:0000256" key="3">
    <source>
        <dbReference type="ARBA" id="ARBA00023125"/>
    </source>
</evidence>
<evidence type="ECO:0000256" key="4">
    <source>
        <dbReference type="ARBA" id="ARBA00023163"/>
    </source>
</evidence>
<keyword evidence="2" id="KW-0805">Transcription regulation</keyword>
<dbReference type="PROSITE" id="PS50932">
    <property type="entry name" value="HTH_LACI_2"/>
    <property type="match status" value="1"/>
</dbReference>
<name>A0A173TTK7_9FIRM</name>
<keyword evidence="1" id="KW-0678">Repressor</keyword>
<dbReference type="InterPro" id="IPR046335">
    <property type="entry name" value="LacI/GalR-like_sensor"/>
</dbReference>
<sequence>MLLSTIKEVAKRAGVSVGTVSKFINNIEVKPKTRMAIEAAIKELNYEPNIYARGLKMNRTNTIALILPTVWHPFFSELAYNIEKNLRALNYKMILCNSEGDYKIELDYITMAKQNQVDGIIAITYSDIEAFISSNLPMVSVDRFFNEEITYVSSDNLMGGYLAAQKLIESGCQSICFIGEGSKKDNSTRNRKKGFINYCEEHRIDYQVCEMIGDHDKFDETLKQFLMDNLIQQKKIDGIFTVTDAYAYFIIEKLKEYHLSVPEDVQIIGFDGAKSSKKSVIEISTIRQPIELIAKHTVESIDALINKQTIEKEIILPVEFHQGSTTKH</sequence>
<dbReference type="PROSITE" id="PS00356">
    <property type="entry name" value="HTH_LACI_1"/>
    <property type="match status" value="1"/>
</dbReference>
<dbReference type="PANTHER" id="PTHR30146:SF95">
    <property type="entry name" value="RIBOSE OPERON REPRESSOR"/>
    <property type="match status" value="1"/>
</dbReference>
<dbReference type="GO" id="GO:0003700">
    <property type="term" value="F:DNA-binding transcription factor activity"/>
    <property type="evidence" value="ECO:0007669"/>
    <property type="project" value="TreeGrafter"/>
</dbReference>
<dbReference type="PANTHER" id="PTHR30146">
    <property type="entry name" value="LACI-RELATED TRANSCRIPTIONAL REPRESSOR"/>
    <property type="match status" value="1"/>
</dbReference>
<dbReference type="GO" id="GO:0000976">
    <property type="term" value="F:transcription cis-regulatory region binding"/>
    <property type="evidence" value="ECO:0007669"/>
    <property type="project" value="TreeGrafter"/>
</dbReference>
<dbReference type="CDD" id="cd06291">
    <property type="entry name" value="PBP1_Qymf-like"/>
    <property type="match status" value="1"/>
</dbReference>
<keyword evidence="4" id="KW-0804">Transcription</keyword>
<comment type="caution">
    <text evidence="5">The sequence shown here is derived from an EMBL/GenBank/DDBJ whole genome shotgun (WGS) entry which is preliminary data.</text>
</comment>
<dbReference type="Gene3D" id="1.10.260.40">
    <property type="entry name" value="lambda repressor-like DNA-binding domains"/>
    <property type="match status" value="1"/>
</dbReference>